<dbReference type="PIRSF" id="PIRSF002741">
    <property type="entry name" value="MppA"/>
    <property type="match status" value="1"/>
</dbReference>
<dbReference type="PANTHER" id="PTHR30290">
    <property type="entry name" value="PERIPLASMIC BINDING COMPONENT OF ABC TRANSPORTER"/>
    <property type="match status" value="1"/>
</dbReference>
<dbReference type="CDD" id="cd08503">
    <property type="entry name" value="PBP2_NikA_DppA_OppA_like_17"/>
    <property type="match status" value="1"/>
</dbReference>
<accession>A0ABS4U2W5</accession>
<keyword evidence="3" id="KW-1185">Reference proteome</keyword>
<name>A0ABS4U2W5_9PSEU</name>
<dbReference type="RefSeq" id="WP_209647658.1">
    <property type="nucleotide sequence ID" value="NZ_JAGINW010000001.1"/>
</dbReference>
<dbReference type="Gene3D" id="3.10.105.10">
    <property type="entry name" value="Dipeptide-binding Protein, Domain 3"/>
    <property type="match status" value="1"/>
</dbReference>
<sequence>MPGSAWARSALPVSPALLDRRAFLRGLGIGAIGLTACAPGGAATSGPGEPRRGGRLRAVVSGTSSSADTLHPFVAGSWGAGIVLKNVFDKLCAYNDDLTVRMRLAESIEPNADGSMWTIRLRDGVQWHNGKPLSADDLVYSIRYLLDPANTFSGAQDLSMVDSAGVTKVDQRTVRVPMRTPIADLPSLLAGWYNYVIPEGTTKFDNENPPVGTGPFKFVKWSPGDRVLLARNDAYWENGRPYLDELEVIFVTQPDTRLNALLGGQADVAHELAWAQAAAQQRSGQIQLTVSPAGRMQSFNMMVTAEPFTDPAVREALKLSVDRREIVDTVYAGYADVGNDLYGLGAPLYASDLPQRAYDPDRARSLLRAAGKEGLSVTLHTSDVTPGMLQAATLYAEQVKRAGITINLQQVPADSYWSTAWAKQPFTQSGWGNYALDWFYGQTVLSSAESNETAWRRPDWDQRYFQARATMDPGLRAQRYGELQRELWTDGGYIIHSFVKWIDGAHPRVGGLRGAPPASDGWGNYREIWLGQ</sequence>
<evidence type="ECO:0000259" key="1">
    <source>
        <dbReference type="Pfam" id="PF00496"/>
    </source>
</evidence>
<evidence type="ECO:0000313" key="3">
    <source>
        <dbReference type="Proteomes" id="UP001519332"/>
    </source>
</evidence>
<dbReference type="InterPro" id="IPR039424">
    <property type="entry name" value="SBP_5"/>
</dbReference>
<dbReference type="Gene3D" id="3.40.190.10">
    <property type="entry name" value="Periplasmic binding protein-like II"/>
    <property type="match status" value="1"/>
</dbReference>
<organism evidence="2 3">
    <name type="scientific">Kibdelosporangium banguiense</name>
    <dbReference type="NCBI Taxonomy" id="1365924"/>
    <lineage>
        <taxon>Bacteria</taxon>
        <taxon>Bacillati</taxon>
        <taxon>Actinomycetota</taxon>
        <taxon>Actinomycetes</taxon>
        <taxon>Pseudonocardiales</taxon>
        <taxon>Pseudonocardiaceae</taxon>
        <taxon>Kibdelosporangium</taxon>
    </lineage>
</organism>
<gene>
    <name evidence="2" type="ORF">JOF56_011394</name>
</gene>
<dbReference type="Pfam" id="PF00496">
    <property type="entry name" value="SBP_bac_5"/>
    <property type="match status" value="1"/>
</dbReference>
<feature type="domain" description="Solute-binding protein family 5" evidence="1">
    <location>
        <begin position="100"/>
        <end position="437"/>
    </location>
</feature>
<reference evidence="2 3" key="1">
    <citation type="submission" date="2021-03" db="EMBL/GenBank/DDBJ databases">
        <title>Sequencing the genomes of 1000 actinobacteria strains.</title>
        <authorList>
            <person name="Klenk H.-P."/>
        </authorList>
    </citation>
    <scope>NUCLEOTIDE SEQUENCE [LARGE SCALE GENOMIC DNA]</scope>
    <source>
        <strain evidence="2 3">DSM 46670</strain>
    </source>
</reference>
<comment type="caution">
    <text evidence="2">The sequence shown here is derived from an EMBL/GenBank/DDBJ whole genome shotgun (WGS) entry which is preliminary data.</text>
</comment>
<proteinExistence type="predicted"/>
<dbReference type="Proteomes" id="UP001519332">
    <property type="component" value="Unassembled WGS sequence"/>
</dbReference>
<dbReference type="InterPro" id="IPR030678">
    <property type="entry name" value="Peptide/Ni-bd"/>
</dbReference>
<dbReference type="Gene3D" id="3.90.76.10">
    <property type="entry name" value="Dipeptide-binding Protein, Domain 1"/>
    <property type="match status" value="1"/>
</dbReference>
<dbReference type="SUPFAM" id="SSF53850">
    <property type="entry name" value="Periplasmic binding protein-like II"/>
    <property type="match status" value="1"/>
</dbReference>
<dbReference type="InterPro" id="IPR000914">
    <property type="entry name" value="SBP_5_dom"/>
</dbReference>
<protein>
    <submittedName>
        <fullName evidence="2">Peptide/nickel transport system substrate-binding protein</fullName>
    </submittedName>
</protein>
<evidence type="ECO:0000313" key="2">
    <source>
        <dbReference type="EMBL" id="MBP2331009.1"/>
    </source>
</evidence>
<dbReference type="EMBL" id="JAGINW010000001">
    <property type="protein sequence ID" value="MBP2331009.1"/>
    <property type="molecule type" value="Genomic_DNA"/>
</dbReference>